<comment type="caution">
    <text evidence="1">The sequence shown here is derived from an EMBL/GenBank/DDBJ whole genome shotgun (WGS) entry which is preliminary data.</text>
</comment>
<reference evidence="1 2" key="1">
    <citation type="journal article" date="2019" name="Philos. Trans. R. Soc. Lond., B, Biol. Sci.">
        <title>Ant behaviour and brain gene expression of defending hosts depend on the ecological success of the intruding social parasite.</title>
        <authorList>
            <person name="Kaur R."/>
            <person name="Stoldt M."/>
            <person name="Jongepier E."/>
            <person name="Feldmeyer B."/>
            <person name="Menzel F."/>
            <person name="Bornberg-Bauer E."/>
            <person name="Foitzik S."/>
        </authorList>
    </citation>
    <scope>NUCLEOTIDE SEQUENCE [LARGE SCALE GENOMIC DNA]</scope>
    <source>
        <tissue evidence="1">Whole body</tissue>
    </source>
</reference>
<accession>A0A4S2KN70</accession>
<dbReference type="STRING" id="300112.A0A4S2KN70"/>
<sequence>MLLNRSVQQLKKLWTNIKQTQRDVITKEKQNRFATGGGPETPSTELDPDVALIAPSLMATAPILFSSNMDDKEVENRKQLVHNIMDDMA</sequence>
<evidence type="ECO:0000313" key="2">
    <source>
        <dbReference type="Proteomes" id="UP000310200"/>
    </source>
</evidence>
<dbReference type="Proteomes" id="UP000310200">
    <property type="component" value="Unassembled WGS sequence"/>
</dbReference>
<keyword evidence="2" id="KW-1185">Reference proteome</keyword>
<dbReference type="AlphaFoldDB" id="A0A4S2KN70"/>
<gene>
    <name evidence="1" type="ORF">DBV15_12389</name>
</gene>
<evidence type="ECO:0008006" key="3">
    <source>
        <dbReference type="Google" id="ProtNLM"/>
    </source>
</evidence>
<evidence type="ECO:0000313" key="1">
    <source>
        <dbReference type="EMBL" id="TGZ49347.1"/>
    </source>
</evidence>
<name>A0A4S2KN70_9HYME</name>
<protein>
    <recommendedName>
        <fullName evidence="3">Regulatory protein zeste</fullName>
    </recommendedName>
</protein>
<proteinExistence type="predicted"/>
<dbReference type="EMBL" id="QBLH01002165">
    <property type="protein sequence ID" value="TGZ49347.1"/>
    <property type="molecule type" value="Genomic_DNA"/>
</dbReference>
<organism evidence="1 2">
    <name type="scientific">Temnothorax longispinosus</name>
    <dbReference type="NCBI Taxonomy" id="300112"/>
    <lineage>
        <taxon>Eukaryota</taxon>
        <taxon>Metazoa</taxon>
        <taxon>Ecdysozoa</taxon>
        <taxon>Arthropoda</taxon>
        <taxon>Hexapoda</taxon>
        <taxon>Insecta</taxon>
        <taxon>Pterygota</taxon>
        <taxon>Neoptera</taxon>
        <taxon>Endopterygota</taxon>
        <taxon>Hymenoptera</taxon>
        <taxon>Apocrita</taxon>
        <taxon>Aculeata</taxon>
        <taxon>Formicoidea</taxon>
        <taxon>Formicidae</taxon>
        <taxon>Myrmicinae</taxon>
        <taxon>Temnothorax</taxon>
    </lineage>
</organism>